<reference evidence="1" key="1">
    <citation type="journal article" date="2020" name="Stud. Mycol.">
        <title>101 Dothideomycetes genomes: a test case for predicting lifestyles and emergence of pathogens.</title>
        <authorList>
            <person name="Haridas S."/>
            <person name="Albert R."/>
            <person name="Binder M."/>
            <person name="Bloem J."/>
            <person name="Labutti K."/>
            <person name="Salamov A."/>
            <person name="Andreopoulos B."/>
            <person name="Baker S."/>
            <person name="Barry K."/>
            <person name="Bills G."/>
            <person name="Bluhm B."/>
            <person name="Cannon C."/>
            <person name="Castanera R."/>
            <person name="Culley D."/>
            <person name="Daum C."/>
            <person name="Ezra D."/>
            <person name="Gonzalez J."/>
            <person name="Henrissat B."/>
            <person name="Kuo A."/>
            <person name="Liang C."/>
            <person name="Lipzen A."/>
            <person name="Lutzoni F."/>
            <person name="Magnuson J."/>
            <person name="Mondo S."/>
            <person name="Nolan M."/>
            <person name="Ohm R."/>
            <person name="Pangilinan J."/>
            <person name="Park H.-J."/>
            <person name="Ramirez L."/>
            <person name="Alfaro M."/>
            <person name="Sun H."/>
            <person name="Tritt A."/>
            <person name="Yoshinaga Y."/>
            <person name="Zwiers L.-H."/>
            <person name="Turgeon B."/>
            <person name="Goodwin S."/>
            <person name="Spatafora J."/>
            <person name="Crous P."/>
            <person name="Grigoriev I."/>
        </authorList>
    </citation>
    <scope>NUCLEOTIDE SEQUENCE</scope>
    <source>
        <strain evidence="1">CBS 107.79</strain>
    </source>
</reference>
<accession>A0A6A5VH90</accession>
<evidence type="ECO:0000313" key="2">
    <source>
        <dbReference type="Proteomes" id="UP000800036"/>
    </source>
</evidence>
<dbReference type="AlphaFoldDB" id="A0A6A5VH90"/>
<sequence>MEAVRQKVRKNLAERYAWPYETPAVVSNSVQTLDNIADKIQTPTPADPAVQEPAEGNLRNLIDKELQALHYNLPLDEDQKAELISAMKGVARKFGNDMFSKMASGFQAMAKPGLDMALGYLTEREKLAVVALVQTQAAKKLKEFEEEIGSLTVDSPEVSQ</sequence>
<keyword evidence="2" id="KW-1185">Reference proteome</keyword>
<dbReference type="EMBL" id="ML976665">
    <property type="protein sequence ID" value="KAF1976943.1"/>
    <property type="molecule type" value="Genomic_DNA"/>
</dbReference>
<organism evidence="1 2">
    <name type="scientific">Bimuria novae-zelandiae CBS 107.79</name>
    <dbReference type="NCBI Taxonomy" id="1447943"/>
    <lineage>
        <taxon>Eukaryota</taxon>
        <taxon>Fungi</taxon>
        <taxon>Dikarya</taxon>
        <taxon>Ascomycota</taxon>
        <taxon>Pezizomycotina</taxon>
        <taxon>Dothideomycetes</taxon>
        <taxon>Pleosporomycetidae</taxon>
        <taxon>Pleosporales</taxon>
        <taxon>Massarineae</taxon>
        <taxon>Didymosphaeriaceae</taxon>
        <taxon>Bimuria</taxon>
    </lineage>
</organism>
<evidence type="ECO:0000313" key="1">
    <source>
        <dbReference type="EMBL" id="KAF1976943.1"/>
    </source>
</evidence>
<name>A0A6A5VH90_9PLEO</name>
<dbReference type="Proteomes" id="UP000800036">
    <property type="component" value="Unassembled WGS sequence"/>
</dbReference>
<dbReference type="OrthoDB" id="4755622at2759"/>
<gene>
    <name evidence="1" type="ORF">BU23DRAFT_551370</name>
</gene>
<protein>
    <submittedName>
        <fullName evidence="1">Uncharacterized protein</fullName>
    </submittedName>
</protein>
<proteinExistence type="predicted"/>